<evidence type="ECO:0000313" key="2">
    <source>
        <dbReference type="Proteomes" id="UP001627154"/>
    </source>
</evidence>
<dbReference type="PANTHER" id="PTHR47331">
    <property type="entry name" value="PHD-TYPE DOMAIN-CONTAINING PROTEIN"/>
    <property type="match status" value="1"/>
</dbReference>
<gene>
    <name evidence="1" type="ORF">TKK_017537</name>
</gene>
<sequence length="290" mass="33307">MDDFLDSCESSEEALAVTNQVILINRQAGFEMYNWSSNCSVIHAELTGKTHSEVSPYVVNASQQNVEKVLGLRWLNESDCLLFNVDLSKVSKDVLSGSSVASKRQCLGLMMSIFDPLGYLIPYTIQARFIFQGICKNGTNWDEPMQKGDFWLWKNWLNKLLDVALVRINRCYQSQHFQSRKAELHVFCDASSRAYGAVAYWRFRLPNGSFHVAFIMAKSKVVSLKSKTTIPRLELQAALIAVRLAEFIREEHDFEVTQRFFWSDSRVVLQWIAKEPNAFKSFVSNRLHEI</sequence>
<keyword evidence="2" id="KW-1185">Reference proteome</keyword>
<dbReference type="AlphaFoldDB" id="A0ABD2W2X7"/>
<evidence type="ECO:0008006" key="3">
    <source>
        <dbReference type="Google" id="ProtNLM"/>
    </source>
</evidence>
<comment type="caution">
    <text evidence="1">The sequence shown here is derived from an EMBL/GenBank/DDBJ whole genome shotgun (WGS) entry which is preliminary data.</text>
</comment>
<organism evidence="1 2">
    <name type="scientific">Trichogramma kaykai</name>
    <dbReference type="NCBI Taxonomy" id="54128"/>
    <lineage>
        <taxon>Eukaryota</taxon>
        <taxon>Metazoa</taxon>
        <taxon>Ecdysozoa</taxon>
        <taxon>Arthropoda</taxon>
        <taxon>Hexapoda</taxon>
        <taxon>Insecta</taxon>
        <taxon>Pterygota</taxon>
        <taxon>Neoptera</taxon>
        <taxon>Endopterygota</taxon>
        <taxon>Hymenoptera</taxon>
        <taxon>Apocrita</taxon>
        <taxon>Proctotrupomorpha</taxon>
        <taxon>Chalcidoidea</taxon>
        <taxon>Trichogrammatidae</taxon>
        <taxon>Trichogramma</taxon>
    </lineage>
</organism>
<dbReference type="InterPro" id="IPR043502">
    <property type="entry name" value="DNA/RNA_pol_sf"/>
</dbReference>
<proteinExistence type="predicted"/>
<evidence type="ECO:0000313" key="1">
    <source>
        <dbReference type="EMBL" id="KAL3387228.1"/>
    </source>
</evidence>
<reference evidence="1 2" key="1">
    <citation type="journal article" date="2024" name="bioRxiv">
        <title>A reference genome for Trichogramma kaykai: A tiny desert-dwelling parasitoid wasp with competing sex-ratio distorters.</title>
        <authorList>
            <person name="Culotta J."/>
            <person name="Lindsey A.R."/>
        </authorList>
    </citation>
    <scope>NUCLEOTIDE SEQUENCE [LARGE SCALE GENOMIC DNA]</scope>
    <source>
        <strain evidence="1 2">KSX58</strain>
    </source>
</reference>
<name>A0ABD2W2X7_9HYME</name>
<dbReference type="InterPro" id="IPR036397">
    <property type="entry name" value="RNaseH_sf"/>
</dbReference>
<dbReference type="GO" id="GO:0071897">
    <property type="term" value="P:DNA biosynthetic process"/>
    <property type="evidence" value="ECO:0007669"/>
    <property type="project" value="UniProtKB-ARBA"/>
</dbReference>
<dbReference type="Gene3D" id="3.30.420.10">
    <property type="entry name" value="Ribonuclease H-like superfamily/Ribonuclease H"/>
    <property type="match status" value="1"/>
</dbReference>
<protein>
    <recommendedName>
        <fullName evidence="3">RNase H type-1 domain-containing protein</fullName>
    </recommendedName>
</protein>
<dbReference type="Pfam" id="PF05380">
    <property type="entry name" value="Peptidase_A17"/>
    <property type="match status" value="1"/>
</dbReference>
<dbReference type="InterPro" id="IPR008042">
    <property type="entry name" value="Retrotrans_Pao"/>
</dbReference>
<accession>A0ABD2W2X7</accession>
<dbReference type="EMBL" id="JBJJXI010000139">
    <property type="protein sequence ID" value="KAL3387228.1"/>
    <property type="molecule type" value="Genomic_DNA"/>
</dbReference>
<dbReference type="Proteomes" id="UP001627154">
    <property type="component" value="Unassembled WGS sequence"/>
</dbReference>
<dbReference type="SUPFAM" id="SSF56672">
    <property type="entry name" value="DNA/RNA polymerases"/>
    <property type="match status" value="1"/>
</dbReference>